<protein>
    <submittedName>
        <fullName evidence="1">Uncharacterized protein</fullName>
    </submittedName>
</protein>
<organism evidence="1">
    <name type="scientific">viral metagenome</name>
    <dbReference type="NCBI Taxonomy" id="1070528"/>
    <lineage>
        <taxon>unclassified sequences</taxon>
        <taxon>metagenomes</taxon>
        <taxon>organismal metagenomes</taxon>
    </lineage>
</organism>
<dbReference type="EMBL" id="MT143952">
    <property type="protein sequence ID" value="QJH93168.1"/>
    <property type="molecule type" value="Genomic_DNA"/>
</dbReference>
<evidence type="ECO:0000313" key="1">
    <source>
        <dbReference type="EMBL" id="QJA99144.1"/>
    </source>
</evidence>
<sequence>MYLCEYAFNRADPNDPSYSLDEVDFYAWTPAKFHSQIPNHRLTLLKNLVTGEYEFHRVYMQTVIGKLRGLGIVVTQRKAGYTEVAYTTKSLQEAADWGNREWDKFHYELGGEHHDDKVCQHVYPHKYSFCHGPKYEEAEK</sequence>
<proteinExistence type="predicted"/>
<evidence type="ECO:0000313" key="2">
    <source>
        <dbReference type="EMBL" id="QJH93168.1"/>
    </source>
</evidence>
<reference evidence="1" key="1">
    <citation type="submission" date="2020-03" db="EMBL/GenBank/DDBJ databases">
        <title>The deep terrestrial virosphere.</title>
        <authorList>
            <person name="Holmfeldt K."/>
            <person name="Nilsson E."/>
            <person name="Simone D."/>
            <person name="Lopez-Fernandez M."/>
            <person name="Wu X."/>
            <person name="de Brujin I."/>
            <person name="Lundin D."/>
            <person name="Andersson A."/>
            <person name="Bertilsson S."/>
            <person name="Dopson M."/>
        </authorList>
    </citation>
    <scope>NUCLEOTIDE SEQUENCE</scope>
    <source>
        <strain evidence="1">MM171A01284</strain>
        <strain evidence="2">MM171B03160</strain>
    </source>
</reference>
<dbReference type="AlphaFoldDB" id="A0A6M3LZP6"/>
<accession>A0A6M3LZP6</accession>
<dbReference type="EMBL" id="MT143631">
    <property type="protein sequence ID" value="QJA99144.1"/>
    <property type="molecule type" value="Genomic_DNA"/>
</dbReference>
<name>A0A6M3LZP6_9ZZZZ</name>
<gene>
    <name evidence="1" type="ORF">MM171A01284_0005</name>
    <name evidence="2" type="ORF">MM171B03160_0006</name>
</gene>